<evidence type="ECO:0000256" key="2">
    <source>
        <dbReference type="ARBA" id="ARBA00022888"/>
    </source>
</evidence>
<feature type="region of interest" description="Disordered" evidence="4">
    <location>
        <begin position="597"/>
        <end position="622"/>
    </location>
</feature>
<dbReference type="InterPro" id="IPR014729">
    <property type="entry name" value="Rossmann-like_a/b/a_fold"/>
</dbReference>
<keyword evidence="1" id="KW-0028">Amino-acid biosynthesis</keyword>
<dbReference type="PANTHER" id="PTHR45937">
    <property type="entry name" value="ASPARAGINE SYNTHETASE DOMAIN-CONTAINING PROTEIN 1"/>
    <property type="match status" value="1"/>
</dbReference>
<comment type="caution">
    <text evidence="6">The sequence shown here is derived from an EMBL/GenBank/DDBJ whole genome shotgun (WGS) entry which is preliminary data.</text>
</comment>
<evidence type="ECO:0000313" key="7">
    <source>
        <dbReference type="Proteomes" id="UP001634394"/>
    </source>
</evidence>
<accession>A0ABD3W6B0</accession>
<evidence type="ECO:0000256" key="3">
    <source>
        <dbReference type="ARBA" id="ARBA00022962"/>
    </source>
</evidence>
<keyword evidence="3" id="KW-0315">Glutamine amidotransferase</keyword>
<gene>
    <name evidence="6" type="ORF">ACJMK2_042114</name>
</gene>
<feature type="domain" description="Asparagine synthetase" evidence="5">
    <location>
        <begin position="735"/>
        <end position="810"/>
    </location>
</feature>
<dbReference type="SUPFAM" id="SSF52402">
    <property type="entry name" value="Adenine nucleotide alpha hydrolases-like"/>
    <property type="match status" value="1"/>
</dbReference>
<dbReference type="PANTHER" id="PTHR45937:SF1">
    <property type="entry name" value="ASPARAGINE SYNTHETASE DOMAIN-CONTAINING PROTEIN 1"/>
    <property type="match status" value="1"/>
</dbReference>
<dbReference type="InterPro" id="IPR029055">
    <property type="entry name" value="Ntn_hydrolases_N"/>
</dbReference>
<dbReference type="Proteomes" id="UP001634394">
    <property type="component" value="Unassembled WGS sequence"/>
</dbReference>
<protein>
    <recommendedName>
        <fullName evidence="5">Asparagine synthetase domain-containing protein</fullName>
    </recommendedName>
</protein>
<sequence length="851" mass="95316">MCGICCVFGPVDHDCITDKGYIREHSRLDNRGPDFARECHLQIDKQFDLLLSGFVLHLRGNLTPQPARHQNGDYLLFNGEIFGGIPVDEMENDTEKLLQLLASDHSISHVLTTLAVIKGPWSIIYWQNSSKHLWFGRDVFGRRSLLWHLPENESDVFALSSVQIQPMTFHEVPSVGIFCLDLSSPHSTRQYPAFKVDLFPWKNAVWPGTSVHVIKGDKINQTDKTIDFSGDLQLLSSKEGNRSQSTDHTDGMEVSSKLYPDYSSLKVTFEINVDKEVKSRMPLMCREIVQVSKPHYDQAIVEPQAYLRNLLEADDNIAMIVQQLIDVLQTAVKTRVFNQPRNSTGQCKHSRHKETASSLKDFHLSSNISDHRHNSCNKDNSPLDGATESITAKIHECANTVSCGQLDPSNFGKDDNTKNEGIRIVACNVKICERNINSGSQKEYSDLCMAESVDSSVMVSGHAAVEDNFIEQTVNYEREGRNNCTAYENLDHQLDQSELPAKCLNADQPDLPAKCFNADQPNLPAKCLNEDQSELPAKYLNAGQSDSTSDHKDECVVSDAKVAILFSGGIDSTVIAALADRCVPAEESIDLLNVAFENQQQEPKKGNSERVKKPHPLDQDRWSVPDRVTGRLALQELSELNPSRRWNFIEVNVTRDELREARTRHIRHLVYPLTTVLDDSIGCAVWFAAKGDGILGNGSQAGQNIRSTARVILCGMGADEQLVGYARHRVRFKEQGWAGLLEEIELEITRISSRNLGRDDRVITDHAKESRFPFLDEDVVEFLCSLPLNQKADLSLPRGLGEKLLLRLAAIRLGLVKTSTFPKRAIQFGSRIAKMENSKEKASDSCDRLKD</sequence>
<proteinExistence type="predicted"/>
<dbReference type="InterPro" id="IPR001962">
    <property type="entry name" value="Asn_synthase"/>
</dbReference>
<keyword evidence="7" id="KW-1185">Reference proteome</keyword>
<dbReference type="Pfam" id="PF00733">
    <property type="entry name" value="Asn_synthase"/>
    <property type="match status" value="2"/>
</dbReference>
<dbReference type="AlphaFoldDB" id="A0ABD3W6B0"/>
<evidence type="ECO:0000256" key="1">
    <source>
        <dbReference type="ARBA" id="ARBA00022605"/>
    </source>
</evidence>
<dbReference type="GO" id="GO:0006529">
    <property type="term" value="P:asparagine biosynthetic process"/>
    <property type="evidence" value="ECO:0007669"/>
    <property type="project" value="UniProtKB-KW"/>
</dbReference>
<dbReference type="SUPFAM" id="SSF56235">
    <property type="entry name" value="N-terminal nucleophile aminohydrolases (Ntn hydrolases)"/>
    <property type="match status" value="1"/>
</dbReference>
<organism evidence="6 7">
    <name type="scientific">Sinanodonta woodiana</name>
    <name type="common">Chinese pond mussel</name>
    <name type="synonym">Anodonta woodiana</name>
    <dbReference type="NCBI Taxonomy" id="1069815"/>
    <lineage>
        <taxon>Eukaryota</taxon>
        <taxon>Metazoa</taxon>
        <taxon>Spiralia</taxon>
        <taxon>Lophotrochozoa</taxon>
        <taxon>Mollusca</taxon>
        <taxon>Bivalvia</taxon>
        <taxon>Autobranchia</taxon>
        <taxon>Heteroconchia</taxon>
        <taxon>Palaeoheterodonta</taxon>
        <taxon>Unionida</taxon>
        <taxon>Unionoidea</taxon>
        <taxon>Unionidae</taxon>
        <taxon>Unioninae</taxon>
        <taxon>Sinanodonta</taxon>
    </lineage>
</organism>
<feature type="compositionally biased region" description="Basic and acidic residues" evidence="4">
    <location>
        <begin position="602"/>
        <end position="622"/>
    </location>
</feature>
<dbReference type="CDD" id="cd01991">
    <property type="entry name" value="Asn_synthase_B_C"/>
    <property type="match status" value="1"/>
</dbReference>
<evidence type="ECO:0000313" key="6">
    <source>
        <dbReference type="EMBL" id="KAL3869432.1"/>
    </source>
</evidence>
<dbReference type="Gene3D" id="3.60.20.10">
    <property type="entry name" value="Glutamine Phosphoribosylpyrophosphate, subunit 1, domain 1"/>
    <property type="match status" value="1"/>
</dbReference>
<evidence type="ECO:0000256" key="4">
    <source>
        <dbReference type="SAM" id="MobiDB-lite"/>
    </source>
</evidence>
<feature type="domain" description="Asparagine synthetase" evidence="5">
    <location>
        <begin position="554"/>
        <end position="601"/>
    </location>
</feature>
<reference evidence="6 7" key="1">
    <citation type="submission" date="2024-11" db="EMBL/GenBank/DDBJ databases">
        <title>Chromosome-level genome assembly of the freshwater bivalve Anodonta woodiana.</title>
        <authorList>
            <person name="Chen X."/>
        </authorList>
    </citation>
    <scope>NUCLEOTIDE SEQUENCE [LARGE SCALE GENOMIC DNA]</scope>
    <source>
        <strain evidence="6">MN2024</strain>
        <tissue evidence="6">Gills</tissue>
    </source>
</reference>
<evidence type="ECO:0000259" key="5">
    <source>
        <dbReference type="Pfam" id="PF00733"/>
    </source>
</evidence>
<dbReference type="EMBL" id="JBJQND010000008">
    <property type="protein sequence ID" value="KAL3869432.1"/>
    <property type="molecule type" value="Genomic_DNA"/>
</dbReference>
<name>A0ABD3W6B0_SINWO</name>
<keyword evidence="2" id="KW-0061">Asparagine biosynthesis</keyword>
<dbReference type="Gene3D" id="3.40.50.620">
    <property type="entry name" value="HUPs"/>
    <property type="match status" value="1"/>
</dbReference>
<dbReference type="InterPro" id="IPR051857">
    <property type="entry name" value="Asn_synthetase_domain"/>
</dbReference>